<dbReference type="InterPro" id="IPR050121">
    <property type="entry name" value="Cytochrome_P450_monoxygenase"/>
</dbReference>
<dbReference type="InterPro" id="IPR036396">
    <property type="entry name" value="Cyt_P450_sf"/>
</dbReference>
<proteinExistence type="inferred from homology"/>
<evidence type="ECO:0000256" key="1">
    <source>
        <dbReference type="ARBA" id="ARBA00010617"/>
    </source>
</evidence>
<dbReference type="Proteomes" id="UP000054516">
    <property type="component" value="Unassembled WGS sequence"/>
</dbReference>
<keyword evidence="3" id="KW-0479">Metal-binding</keyword>
<keyword evidence="4" id="KW-0408">Iron</keyword>
<dbReference type="GO" id="GO:0016705">
    <property type="term" value="F:oxidoreductase activity, acting on paired donors, with incorporation or reduction of molecular oxygen"/>
    <property type="evidence" value="ECO:0007669"/>
    <property type="project" value="InterPro"/>
</dbReference>
<accession>A0A1S8AA59</accession>
<evidence type="ECO:0000256" key="3">
    <source>
        <dbReference type="ARBA" id="ARBA00022723"/>
    </source>
</evidence>
<evidence type="ECO:0000256" key="4">
    <source>
        <dbReference type="ARBA" id="ARBA00023004"/>
    </source>
</evidence>
<evidence type="ECO:0000256" key="2">
    <source>
        <dbReference type="ARBA" id="ARBA00022617"/>
    </source>
</evidence>
<dbReference type="GO" id="GO:0020037">
    <property type="term" value="F:heme binding"/>
    <property type="evidence" value="ECO:0007669"/>
    <property type="project" value="InterPro"/>
</dbReference>
<dbReference type="PANTHER" id="PTHR24305">
    <property type="entry name" value="CYTOCHROME P450"/>
    <property type="match status" value="1"/>
</dbReference>
<evidence type="ECO:0000313" key="6">
    <source>
        <dbReference type="Proteomes" id="UP000054516"/>
    </source>
</evidence>
<comment type="similarity">
    <text evidence="1">Belongs to the cytochrome P450 family.</text>
</comment>
<sequence>MLDNRQHRNRRKITGQSISEKAMRDFEPIMTEQIEVFIQQLAASARASSPVNMTERCKRLGMDIVALLAFGYDLKLQTEATNRHILAGLSVGTYQFNCFMQFPFLKTLRVDRLLEVLAYRQKQKYTANLRQMIGARLSESPQAKRDLYSFFAKHIEDTADAIETSEIFSEAFLFFPAGRFFFSFFSCPIDT</sequence>
<dbReference type="Pfam" id="PF00067">
    <property type="entry name" value="p450"/>
    <property type="match status" value="1"/>
</dbReference>
<protein>
    <submittedName>
        <fullName evidence="5">Putative benzoate 4-monooxygenase cytochrome P450 protein</fullName>
    </submittedName>
</protein>
<keyword evidence="6" id="KW-1185">Reference proteome</keyword>
<dbReference type="Gene3D" id="1.10.630.10">
    <property type="entry name" value="Cytochrome P450"/>
    <property type="match status" value="1"/>
</dbReference>
<dbReference type="InterPro" id="IPR001128">
    <property type="entry name" value="Cyt_P450"/>
</dbReference>
<gene>
    <name evidence="5" type="ORF">SAMD00023353_5100320</name>
</gene>
<dbReference type="PANTHER" id="PTHR24305:SF166">
    <property type="entry name" value="CYTOCHROME P450 12A4, MITOCHONDRIAL-RELATED"/>
    <property type="match status" value="1"/>
</dbReference>
<keyword evidence="5" id="KW-0503">Monooxygenase</keyword>
<dbReference type="OrthoDB" id="1470350at2759"/>
<dbReference type="GO" id="GO:0004497">
    <property type="term" value="F:monooxygenase activity"/>
    <property type="evidence" value="ECO:0007669"/>
    <property type="project" value="UniProtKB-KW"/>
</dbReference>
<dbReference type="GO" id="GO:0005506">
    <property type="term" value="F:iron ion binding"/>
    <property type="evidence" value="ECO:0007669"/>
    <property type="project" value="InterPro"/>
</dbReference>
<name>A0A1S8AA59_ROSNE</name>
<dbReference type="EMBL" id="DF977496">
    <property type="protein sequence ID" value="GAW26825.1"/>
    <property type="molecule type" value="Genomic_DNA"/>
</dbReference>
<keyword evidence="5" id="KW-0560">Oxidoreductase</keyword>
<organism evidence="5">
    <name type="scientific">Rosellinia necatrix</name>
    <name type="common">White root-rot fungus</name>
    <dbReference type="NCBI Taxonomy" id="77044"/>
    <lineage>
        <taxon>Eukaryota</taxon>
        <taxon>Fungi</taxon>
        <taxon>Dikarya</taxon>
        <taxon>Ascomycota</taxon>
        <taxon>Pezizomycotina</taxon>
        <taxon>Sordariomycetes</taxon>
        <taxon>Xylariomycetidae</taxon>
        <taxon>Xylariales</taxon>
        <taxon>Xylariaceae</taxon>
        <taxon>Rosellinia</taxon>
    </lineage>
</organism>
<reference evidence="5" key="1">
    <citation type="submission" date="2016-03" db="EMBL/GenBank/DDBJ databases">
        <title>Draft genome sequence of Rosellinia necatrix.</title>
        <authorList>
            <person name="Kanematsu S."/>
        </authorList>
    </citation>
    <scope>NUCLEOTIDE SEQUENCE [LARGE SCALE GENOMIC DNA]</scope>
    <source>
        <strain evidence="5">W97</strain>
    </source>
</reference>
<evidence type="ECO:0000313" key="5">
    <source>
        <dbReference type="EMBL" id="GAW26825.1"/>
    </source>
</evidence>
<dbReference type="AlphaFoldDB" id="A0A1S8AA59"/>
<dbReference type="SUPFAM" id="SSF48264">
    <property type="entry name" value="Cytochrome P450"/>
    <property type="match status" value="1"/>
</dbReference>
<dbReference type="STRING" id="77044.A0A1S8AA59"/>
<keyword evidence="2" id="KW-0349">Heme</keyword>